<dbReference type="AlphaFoldDB" id="A0A1C3RFY1"/>
<dbReference type="Pfam" id="PF20172">
    <property type="entry name" value="DUF6538"/>
    <property type="match status" value="1"/>
</dbReference>
<dbReference type="InterPro" id="IPR046668">
    <property type="entry name" value="DUF6538"/>
</dbReference>
<reference evidence="2 3" key="1">
    <citation type="submission" date="2016-07" db="EMBL/GenBank/DDBJ databases">
        <authorList>
            <person name="Lefevre C.T."/>
        </authorList>
    </citation>
    <scope>NUCLEOTIDE SEQUENCE [LARGE SCALE GENOMIC DNA]</scope>
    <source>
        <strain evidence="2">PR1</strain>
    </source>
</reference>
<dbReference type="STRING" id="1867952.MTBPR1_180035"/>
<evidence type="ECO:0000313" key="3">
    <source>
        <dbReference type="Proteomes" id="UP000231658"/>
    </source>
</evidence>
<evidence type="ECO:0000259" key="1">
    <source>
        <dbReference type="Pfam" id="PF20172"/>
    </source>
</evidence>
<feature type="domain" description="DUF6538" evidence="1">
    <location>
        <begin position="7"/>
        <end position="64"/>
    </location>
</feature>
<gene>
    <name evidence="2" type="ORF">MTBPR1_180035</name>
</gene>
<evidence type="ECO:0000313" key="2">
    <source>
        <dbReference type="EMBL" id="SCA56122.1"/>
    </source>
</evidence>
<organism evidence="2 3">
    <name type="scientific">Candidatus Terasakiella magnetica</name>
    <dbReference type="NCBI Taxonomy" id="1867952"/>
    <lineage>
        <taxon>Bacteria</taxon>
        <taxon>Pseudomonadati</taxon>
        <taxon>Pseudomonadota</taxon>
        <taxon>Alphaproteobacteria</taxon>
        <taxon>Rhodospirillales</taxon>
        <taxon>Terasakiellaceae</taxon>
        <taxon>Terasakiella</taxon>
    </lineage>
</organism>
<keyword evidence="3" id="KW-1185">Reference proteome</keyword>
<name>A0A1C3RFY1_9PROT</name>
<proteinExistence type="predicted"/>
<dbReference type="Proteomes" id="UP000231658">
    <property type="component" value="Unassembled WGS sequence"/>
</dbReference>
<protein>
    <recommendedName>
        <fullName evidence="1">DUF6538 domain-containing protein</fullName>
    </recommendedName>
</protein>
<sequence length="218" mass="25212">MARLNGLWKRGNIWHYRVRVPSDLVNSINRISINKSLKTKSYRTAISKCRVMAFEFEDWFNQVRSGAAQPEYRPEKVLHKTITHGAQTKLHQNTDSETLKSVIREVVLEVVGDSIQPKQKPSITIKELFERYMADPAANRTPKTIQSYQTVYNGLKELLGENKQIGTLCRDECRMVLEIIRFVPANAKKKFPKKTWKQISEIAKRRGMKPMAPLTINQ</sequence>
<dbReference type="EMBL" id="FLYE01000010">
    <property type="protein sequence ID" value="SCA56122.1"/>
    <property type="molecule type" value="Genomic_DNA"/>
</dbReference>
<dbReference type="RefSeq" id="WP_338031277.1">
    <property type="nucleotide sequence ID" value="NZ_FLYE01000010.1"/>
</dbReference>
<accession>A0A1C3RFY1</accession>